<dbReference type="GO" id="GO:0005524">
    <property type="term" value="F:ATP binding"/>
    <property type="evidence" value="ECO:0007669"/>
    <property type="project" value="UniProtKB-KW"/>
</dbReference>
<evidence type="ECO:0000313" key="10">
    <source>
        <dbReference type="Proteomes" id="UP000640335"/>
    </source>
</evidence>
<dbReference type="NCBIfam" id="TIGR01727">
    <property type="entry name" value="oligo_HPY"/>
    <property type="match status" value="1"/>
</dbReference>
<evidence type="ECO:0000256" key="6">
    <source>
        <dbReference type="ARBA" id="ARBA00022840"/>
    </source>
</evidence>
<evidence type="ECO:0000256" key="4">
    <source>
        <dbReference type="ARBA" id="ARBA00022475"/>
    </source>
</evidence>
<keyword evidence="3" id="KW-0813">Transport</keyword>
<keyword evidence="6 9" id="KW-0067">ATP-binding</keyword>
<evidence type="ECO:0000313" key="9">
    <source>
        <dbReference type="EMBL" id="MBD7915880.1"/>
    </source>
</evidence>
<dbReference type="Proteomes" id="UP000640335">
    <property type="component" value="Unassembled WGS sequence"/>
</dbReference>
<dbReference type="SMART" id="SM00382">
    <property type="entry name" value="AAA"/>
    <property type="match status" value="1"/>
</dbReference>
<dbReference type="CDD" id="cd03257">
    <property type="entry name" value="ABC_NikE_OppD_transporters"/>
    <property type="match status" value="1"/>
</dbReference>
<organism evidence="9 10">
    <name type="scientific">Clostridium gallinarum</name>
    <dbReference type="NCBI Taxonomy" id="2762246"/>
    <lineage>
        <taxon>Bacteria</taxon>
        <taxon>Bacillati</taxon>
        <taxon>Bacillota</taxon>
        <taxon>Clostridia</taxon>
        <taxon>Eubacteriales</taxon>
        <taxon>Clostridiaceae</taxon>
        <taxon>Clostridium</taxon>
    </lineage>
</organism>
<dbReference type="InterPro" id="IPR050388">
    <property type="entry name" value="ABC_Ni/Peptide_Import"/>
</dbReference>
<dbReference type="PANTHER" id="PTHR43297:SF2">
    <property type="entry name" value="DIPEPTIDE TRANSPORT ATP-BINDING PROTEIN DPPD"/>
    <property type="match status" value="1"/>
</dbReference>
<dbReference type="PROSITE" id="PS00211">
    <property type="entry name" value="ABC_TRANSPORTER_1"/>
    <property type="match status" value="1"/>
</dbReference>
<keyword evidence="10" id="KW-1185">Reference proteome</keyword>
<dbReference type="Gene3D" id="3.40.50.300">
    <property type="entry name" value="P-loop containing nucleotide triphosphate hydrolases"/>
    <property type="match status" value="1"/>
</dbReference>
<comment type="subcellular location">
    <subcellularLocation>
        <location evidence="1">Cell membrane</location>
        <topology evidence="1">Peripheral membrane protein</topology>
    </subcellularLocation>
</comment>
<accession>A0ABR8Q660</accession>
<comment type="similarity">
    <text evidence="2">Belongs to the ABC transporter superfamily.</text>
</comment>
<dbReference type="Pfam" id="PF00005">
    <property type="entry name" value="ABC_tran"/>
    <property type="match status" value="1"/>
</dbReference>
<reference evidence="9 10" key="1">
    <citation type="submission" date="2020-08" db="EMBL/GenBank/DDBJ databases">
        <title>A Genomic Blueprint of the Chicken Gut Microbiome.</title>
        <authorList>
            <person name="Gilroy R."/>
            <person name="Ravi A."/>
            <person name="Getino M."/>
            <person name="Pursley I."/>
            <person name="Horton D.L."/>
            <person name="Alikhan N.-F."/>
            <person name="Baker D."/>
            <person name="Gharbi K."/>
            <person name="Hall N."/>
            <person name="Watson M."/>
            <person name="Adriaenssens E.M."/>
            <person name="Foster-Nyarko E."/>
            <person name="Jarju S."/>
            <person name="Secka A."/>
            <person name="Antonio M."/>
            <person name="Oren A."/>
            <person name="Chaudhuri R."/>
            <person name="La Ragione R.M."/>
            <person name="Hildebrand F."/>
            <person name="Pallen M.J."/>
        </authorList>
    </citation>
    <scope>NUCLEOTIDE SEQUENCE [LARGE SCALE GENOMIC DNA]</scope>
    <source>
        <strain evidence="9 10">Sa3CUN1</strain>
    </source>
</reference>
<evidence type="ECO:0000259" key="8">
    <source>
        <dbReference type="PROSITE" id="PS50893"/>
    </source>
</evidence>
<evidence type="ECO:0000256" key="2">
    <source>
        <dbReference type="ARBA" id="ARBA00005417"/>
    </source>
</evidence>
<evidence type="ECO:0000256" key="3">
    <source>
        <dbReference type="ARBA" id="ARBA00022448"/>
    </source>
</evidence>
<dbReference type="InterPro" id="IPR017871">
    <property type="entry name" value="ABC_transporter-like_CS"/>
</dbReference>
<dbReference type="InterPro" id="IPR013563">
    <property type="entry name" value="Oligopep_ABC_C"/>
</dbReference>
<dbReference type="InterPro" id="IPR003593">
    <property type="entry name" value="AAA+_ATPase"/>
</dbReference>
<feature type="domain" description="ABC transporter" evidence="8">
    <location>
        <begin position="55"/>
        <end position="313"/>
    </location>
</feature>
<dbReference type="InterPro" id="IPR027417">
    <property type="entry name" value="P-loop_NTPase"/>
</dbReference>
<keyword evidence="4" id="KW-1003">Cell membrane</keyword>
<evidence type="ECO:0000256" key="5">
    <source>
        <dbReference type="ARBA" id="ARBA00022741"/>
    </source>
</evidence>
<name>A0ABR8Q660_9CLOT</name>
<keyword evidence="7" id="KW-0472">Membrane</keyword>
<gene>
    <name evidence="9" type="ORF">H9660_12065</name>
</gene>
<proteinExistence type="inferred from homology"/>
<dbReference type="SUPFAM" id="SSF52540">
    <property type="entry name" value="P-loop containing nucleoside triphosphate hydrolases"/>
    <property type="match status" value="1"/>
</dbReference>
<sequence length="381" mass="43059">MNIKQIDFKKSQRKKLKEIKKFNSEMYKKYNRDKKRKNVPESEYLVNMKDNNNIVEFDNLKSYFFTDVGTVKAVDGVSFSIPKGTTVGIVGESGCGKSVTSLSIMRLLQGPQGQIVDGEIRFNNKNTNKAIDVTKISLSEMQKLRGNEISMIFQEPMTSLNPVFTIKDQLAESIALHNKDMKKEDVEKRVIELLNLVGIANAEGIADRYPHELSGGMKQRIVIAMALCCNPQVIIADEPTTALDVTIQAQILDLLREIKDKINASIMLITHDLGVVASMCDYVVVMYAGRVIEQGTVHEIFKETKHPYTIGLIKSLPILNTSSDKLYSIPGNVPNPINMPNHCYFKNRCDQCYDECFGEYPPNIELTETHKVNCYLYKKVD</sequence>
<dbReference type="PROSITE" id="PS50893">
    <property type="entry name" value="ABC_TRANSPORTER_2"/>
    <property type="match status" value="1"/>
</dbReference>
<dbReference type="PANTHER" id="PTHR43297">
    <property type="entry name" value="OLIGOPEPTIDE TRANSPORT ATP-BINDING PROTEIN APPD"/>
    <property type="match status" value="1"/>
</dbReference>
<dbReference type="Pfam" id="PF08352">
    <property type="entry name" value="oligo_HPY"/>
    <property type="match status" value="1"/>
</dbReference>
<dbReference type="EMBL" id="JACSQZ010000048">
    <property type="protein sequence ID" value="MBD7915880.1"/>
    <property type="molecule type" value="Genomic_DNA"/>
</dbReference>
<protein>
    <submittedName>
        <fullName evidence="9">ABC transporter ATP-binding protein</fullName>
    </submittedName>
</protein>
<evidence type="ECO:0000256" key="7">
    <source>
        <dbReference type="ARBA" id="ARBA00023136"/>
    </source>
</evidence>
<evidence type="ECO:0000256" key="1">
    <source>
        <dbReference type="ARBA" id="ARBA00004202"/>
    </source>
</evidence>
<comment type="caution">
    <text evidence="9">The sequence shown here is derived from an EMBL/GenBank/DDBJ whole genome shotgun (WGS) entry which is preliminary data.</text>
</comment>
<dbReference type="InterPro" id="IPR003439">
    <property type="entry name" value="ABC_transporter-like_ATP-bd"/>
</dbReference>
<keyword evidence="5" id="KW-0547">Nucleotide-binding</keyword>